<evidence type="ECO:0000313" key="2">
    <source>
        <dbReference type="Proteomes" id="UP000798662"/>
    </source>
</evidence>
<evidence type="ECO:0000313" key="1">
    <source>
        <dbReference type="EMBL" id="KAK1866540.1"/>
    </source>
</evidence>
<protein>
    <submittedName>
        <fullName evidence="1">Uncharacterized protein</fullName>
    </submittedName>
</protein>
<dbReference type="EMBL" id="CM020619">
    <property type="protein sequence ID" value="KAK1866540.1"/>
    <property type="molecule type" value="Genomic_DNA"/>
</dbReference>
<gene>
    <name evidence="1" type="ORF">I4F81_009056</name>
</gene>
<name>A0ACC3C987_PYRYE</name>
<keyword evidence="2" id="KW-1185">Reference proteome</keyword>
<reference evidence="1" key="1">
    <citation type="submission" date="2019-11" db="EMBL/GenBank/DDBJ databases">
        <title>Nori genome reveals adaptations in red seaweeds to the harsh intertidal environment.</title>
        <authorList>
            <person name="Wang D."/>
            <person name="Mao Y."/>
        </authorList>
    </citation>
    <scope>NUCLEOTIDE SEQUENCE</scope>
    <source>
        <tissue evidence="1">Gametophyte</tissue>
    </source>
</reference>
<comment type="caution">
    <text evidence="1">The sequence shown here is derived from an EMBL/GenBank/DDBJ whole genome shotgun (WGS) entry which is preliminary data.</text>
</comment>
<sequence>MKVDAARALLAVGQADGPVPAMMAASHLARTGPYAVQLTAPERLSRQAYMQRKVAERDPRVAGDPYTASATEVGVNLRRAAAAAASAPGGGVGGGRSSSGAAARPSAAAVSAATAAAAPAAAAAAATADAARSWATIPVAERTEETERELRILGSRKALDPKRFYKATGTTTGKRGKWAPDRFHVGTVVAPAAEFFSARLARRERHDSFAGELLADGAFLERSERKVGQIWSKQRSGLKRGGGRVTKGGGKGGRR</sequence>
<accession>A0ACC3C987</accession>
<dbReference type="Proteomes" id="UP000798662">
    <property type="component" value="Chromosome 2"/>
</dbReference>
<proteinExistence type="predicted"/>
<organism evidence="1 2">
    <name type="scientific">Pyropia yezoensis</name>
    <name type="common">Susabi-nori</name>
    <name type="synonym">Porphyra yezoensis</name>
    <dbReference type="NCBI Taxonomy" id="2788"/>
    <lineage>
        <taxon>Eukaryota</taxon>
        <taxon>Rhodophyta</taxon>
        <taxon>Bangiophyceae</taxon>
        <taxon>Bangiales</taxon>
        <taxon>Bangiaceae</taxon>
        <taxon>Pyropia</taxon>
    </lineage>
</organism>